<dbReference type="SUPFAM" id="SSF52161">
    <property type="entry name" value="Ribosomal protein L13"/>
    <property type="match status" value="1"/>
</dbReference>
<dbReference type="InterPro" id="IPR005823">
    <property type="entry name" value="Ribosomal_uL13_bac-type"/>
</dbReference>
<dbReference type="GO" id="GO:0017148">
    <property type="term" value="P:negative regulation of translation"/>
    <property type="evidence" value="ECO:0007669"/>
    <property type="project" value="TreeGrafter"/>
</dbReference>
<dbReference type="Gene3D" id="3.90.1180.10">
    <property type="entry name" value="Ribosomal protein L13"/>
    <property type="match status" value="1"/>
</dbReference>
<organism evidence="6">
    <name type="scientific">Cyanidium caldarium</name>
    <name type="common">Red alga</name>
    <dbReference type="NCBI Taxonomy" id="2771"/>
    <lineage>
        <taxon>Eukaryota</taxon>
        <taxon>Rhodophyta</taxon>
        <taxon>Bangiophyceae</taxon>
        <taxon>Cyanidiales</taxon>
        <taxon>Cyanidiaceae</taxon>
        <taxon>Cyanidium</taxon>
    </lineage>
</organism>
<comment type="similarity">
    <text evidence="1 4 5">Belongs to the universal ribosomal protein uL13 family.</text>
</comment>
<accession>Q9TLV3</accession>
<keyword evidence="6" id="KW-0934">Plastid</keyword>
<dbReference type="PIRSF" id="PIRSF002181">
    <property type="entry name" value="Ribosomal_L13"/>
    <property type="match status" value="1"/>
</dbReference>
<dbReference type="EMBL" id="AF022186">
    <property type="protein sequence ID" value="AAF12929.1"/>
    <property type="molecule type" value="Genomic_DNA"/>
</dbReference>
<dbReference type="GO" id="GO:0022625">
    <property type="term" value="C:cytosolic large ribosomal subunit"/>
    <property type="evidence" value="ECO:0007669"/>
    <property type="project" value="TreeGrafter"/>
</dbReference>
<keyword evidence="3 4" id="KW-0687">Ribonucleoprotein</keyword>
<dbReference type="InterPro" id="IPR005822">
    <property type="entry name" value="Ribosomal_uL13"/>
</dbReference>
<evidence type="ECO:0000256" key="5">
    <source>
        <dbReference type="RuleBase" id="RU003877"/>
    </source>
</evidence>
<evidence type="ECO:0000256" key="2">
    <source>
        <dbReference type="ARBA" id="ARBA00022980"/>
    </source>
</evidence>
<dbReference type="GO" id="GO:0009507">
    <property type="term" value="C:chloroplast"/>
    <property type="evidence" value="ECO:0007669"/>
    <property type="project" value="UniProtKB-SubCell"/>
</dbReference>
<name>Q9TLV3_CYACA</name>
<evidence type="ECO:0000256" key="1">
    <source>
        <dbReference type="ARBA" id="ARBA00006227"/>
    </source>
</evidence>
<dbReference type="InterPro" id="IPR023563">
    <property type="entry name" value="Ribosomal_uL13_CS"/>
</dbReference>
<evidence type="ECO:0000256" key="4">
    <source>
        <dbReference type="HAMAP-Rule" id="MF_01366"/>
    </source>
</evidence>
<dbReference type="GeneID" id="800274"/>
<reference evidence="6" key="2">
    <citation type="journal article" date="2000" name="J. Mol. Evol.">
        <title>The structure and gene repertoire of an ancient red algal plastid genome.</title>
        <authorList>
            <person name="Glockner G."/>
            <person name="Rosenthal A."/>
            <person name="Valentin K."/>
        </authorList>
    </citation>
    <scope>NUCLEOTIDE SEQUENCE</scope>
    <source>
        <strain evidence="6">RK1</strain>
    </source>
</reference>
<dbReference type="InterPro" id="IPR036899">
    <property type="entry name" value="Ribosomal_uL13_sf"/>
</dbReference>
<dbReference type="HAMAP" id="MF_01366">
    <property type="entry name" value="Ribosomal_uL13"/>
    <property type="match status" value="1"/>
</dbReference>
<protein>
    <recommendedName>
        <fullName evidence="4">Large ribosomal subunit protein uL13c</fullName>
    </recommendedName>
</protein>
<evidence type="ECO:0000313" key="6">
    <source>
        <dbReference type="EMBL" id="AAF12929.1"/>
    </source>
</evidence>
<dbReference type="GO" id="GO:0003735">
    <property type="term" value="F:structural constituent of ribosome"/>
    <property type="evidence" value="ECO:0007669"/>
    <property type="project" value="InterPro"/>
</dbReference>
<dbReference type="CDD" id="cd00392">
    <property type="entry name" value="Ribosomal_L13"/>
    <property type="match status" value="1"/>
</dbReference>
<geneLocation type="chloroplast" evidence="6"/>
<keyword evidence="2 4" id="KW-0689">Ribosomal protein</keyword>
<keyword evidence="6" id="KW-0150">Chloroplast</keyword>
<dbReference type="RefSeq" id="NP_045165.1">
    <property type="nucleotide sequence ID" value="NC_001840.1"/>
</dbReference>
<dbReference type="PANTHER" id="PTHR11545">
    <property type="entry name" value="RIBOSOMAL PROTEIN L13"/>
    <property type="match status" value="1"/>
</dbReference>
<sequence>MKNPIRMQKDYKLPVWYLIDAQDQILGKIATKAAIILMGKNRSTYSYNSMSANFVIIINSRQVAITGNKNTQKVYKRYSAKPGATKTESFYHLKKRIPNRILEQAVKGMLPKSVLGKKMFSHLKVYAGDSHPHLAQQPIQLSI</sequence>
<dbReference type="GO" id="GO:0006412">
    <property type="term" value="P:translation"/>
    <property type="evidence" value="ECO:0007669"/>
    <property type="project" value="UniProtKB-UniRule"/>
</dbReference>
<evidence type="ECO:0000256" key="3">
    <source>
        <dbReference type="ARBA" id="ARBA00023274"/>
    </source>
</evidence>
<dbReference type="PANTHER" id="PTHR11545:SF2">
    <property type="entry name" value="LARGE RIBOSOMAL SUBUNIT PROTEIN UL13M"/>
    <property type="match status" value="1"/>
</dbReference>
<gene>
    <name evidence="4 6" type="primary">rpl13</name>
</gene>
<dbReference type="AlphaFoldDB" id="Q9TLV3"/>
<comment type="subcellular location">
    <subcellularLocation>
        <location evidence="4">Plastid</location>
        <location evidence="4">Chloroplast</location>
    </subcellularLocation>
</comment>
<dbReference type="Pfam" id="PF00572">
    <property type="entry name" value="Ribosomal_L13"/>
    <property type="match status" value="1"/>
</dbReference>
<reference evidence="6" key="1">
    <citation type="submission" date="1999-11" db="EMBL/GenBank/DDBJ databases">
        <authorList>
            <person name="Gloeckner G."/>
            <person name="Rosenthal A."/>
            <person name="Valentin K."/>
        </authorList>
    </citation>
    <scope>NUCLEOTIDE SEQUENCE</scope>
    <source>
        <strain evidence="6">RK1</strain>
    </source>
</reference>
<proteinExistence type="inferred from homology"/>
<dbReference type="PROSITE" id="PS00783">
    <property type="entry name" value="RIBOSOMAL_L13"/>
    <property type="match status" value="1"/>
</dbReference>
<comment type="subunit">
    <text evidence="4">Part of the 50S ribosomal subunit.</text>
</comment>
<dbReference type="GO" id="GO:0003729">
    <property type="term" value="F:mRNA binding"/>
    <property type="evidence" value="ECO:0007669"/>
    <property type="project" value="TreeGrafter"/>
</dbReference>
<dbReference type="NCBIfam" id="TIGR01066">
    <property type="entry name" value="rplM_bact"/>
    <property type="match status" value="1"/>
</dbReference>